<comment type="similarity">
    <text evidence="9">Belongs to the FtsQ/DivIB family. FtsQ subfamily.</text>
</comment>
<evidence type="ECO:0000256" key="5">
    <source>
        <dbReference type="ARBA" id="ARBA00022692"/>
    </source>
</evidence>
<dbReference type="Pfam" id="PF08478">
    <property type="entry name" value="POTRA_1"/>
    <property type="match status" value="1"/>
</dbReference>
<keyword evidence="7 9" id="KW-0472">Membrane</keyword>
<evidence type="ECO:0000256" key="1">
    <source>
        <dbReference type="ARBA" id="ARBA00004370"/>
    </source>
</evidence>
<evidence type="ECO:0000259" key="11">
    <source>
        <dbReference type="PROSITE" id="PS51779"/>
    </source>
</evidence>
<dbReference type="GO" id="GO:0032153">
    <property type="term" value="C:cell division site"/>
    <property type="evidence" value="ECO:0007669"/>
    <property type="project" value="UniProtKB-UniRule"/>
</dbReference>
<dbReference type="InterPro" id="IPR034746">
    <property type="entry name" value="POTRA"/>
</dbReference>
<dbReference type="HAMAP" id="MF_00911">
    <property type="entry name" value="FtsQ_subfam"/>
    <property type="match status" value="1"/>
</dbReference>
<reference evidence="12 13" key="1">
    <citation type="submission" date="2023-10" db="EMBL/GenBank/DDBJ databases">
        <title>Complete genome sequence of a Sphingomonadaceae bacterium.</title>
        <authorList>
            <person name="Yan C."/>
        </authorList>
    </citation>
    <scope>NUCLEOTIDE SEQUENCE [LARGE SCALE GENOMIC DNA]</scope>
    <source>
        <strain evidence="12 13">SCSIO 66989</strain>
    </source>
</reference>
<keyword evidence="5 9" id="KW-0812">Transmembrane</keyword>
<dbReference type="InterPro" id="IPR013685">
    <property type="entry name" value="POTRA_FtsQ_type"/>
</dbReference>
<evidence type="ECO:0000256" key="8">
    <source>
        <dbReference type="ARBA" id="ARBA00023306"/>
    </source>
</evidence>
<keyword evidence="3 9" id="KW-0997">Cell inner membrane</keyword>
<evidence type="ECO:0000256" key="3">
    <source>
        <dbReference type="ARBA" id="ARBA00022519"/>
    </source>
</evidence>
<evidence type="ECO:0000256" key="7">
    <source>
        <dbReference type="ARBA" id="ARBA00023136"/>
    </source>
</evidence>
<gene>
    <name evidence="9" type="primary">ftsQ</name>
    <name evidence="12" type="ORF">RB602_05430</name>
</gene>
<name>A0AA97F931_9SPHN</name>
<dbReference type="Gene3D" id="3.10.20.310">
    <property type="entry name" value="membrane protein fhac"/>
    <property type="match status" value="1"/>
</dbReference>
<evidence type="ECO:0000313" key="12">
    <source>
        <dbReference type="EMBL" id="WOE76156.1"/>
    </source>
</evidence>
<keyword evidence="2 9" id="KW-1003">Cell membrane</keyword>
<dbReference type="AlphaFoldDB" id="A0AA97F931"/>
<keyword evidence="4 9" id="KW-0132">Cell division</keyword>
<dbReference type="Gene3D" id="3.40.50.11690">
    <property type="entry name" value="Cell division protein FtsQ/DivIB"/>
    <property type="match status" value="1"/>
</dbReference>
<keyword evidence="6 9" id="KW-1133">Transmembrane helix</keyword>
<dbReference type="PANTHER" id="PTHR35851:SF1">
    <property type="entry name" value="CELL DIVISION PROTEIN FTSQ"/>
    <property type="match status" value="1"/>
</dbReference>
<sequence>MTAAKTKRGKPQKARKSPQRKRTVKRTSIMDRLLKVLPFTPEQVQRAMTFAIVAGVVLGVLAVAKIAGVTDRAGTQLAEIAGDAGFEVKHVEVRGLENVNELKVYEIVLAEKDRAMPLVDLDRLRNELMQFGWIGDARVSRQLPDTLIVDIVEREPHAVWNDGKQLAIIDDEGRLLEVIKDAREVDLPLISGKNANTKAAALDALMDQAPALEPMVTEAKWVGNRRWDLVFQSGETLALPEGEEASKAAFVTFARMEGVNRLLGTGVTHFDLRDPDRAYFRLPQEGSSAGGEAQP</sequence>
<evidence type="ECO:0000256" key="9">
    <source>
        <dbReference type="HAMAP-Rule" id="MF_00911"/>
    </source>
</evidence>
<dbReference type="GO" id="GO:0005886">
    <property type="term" value="C:plasma membrane"/>
    <property type="evidence" value="ECO:0007669"/>
    <property type="project" value="UniProtKB-SubCell"/>
</dbReference>
<dbReference type="RefSeq" id="WP_317083656.1">
    <property type="nucleotide sequence ID" value="NZ_CP136594.1"/>
</dbReference>
<feature type="region of interest" description="Disordered" evidence="10">
    <location>
        <begin position="1"/>
        <end position="24"/>
    </location>
</feature>
<organism evidence="12 13">
    <name type="scientific">Alterisphingorhabdus coralli</name>
    <dbReference type="NCBI Taxonomy" id="3071408"/>
    <lineage>
        <taxon>Bacteria</taxon>
        <taxon>Pseudomonadati</taxon>
        <taxon>Pseudomonadota</taxon>
        <taxon>Alphaproteobacteria</taxon>
        <taxon>Sphingomonadales</taxon>
        <taxon>Sphingomonadaceae</taxon>
        <taxon>Alterisphingorhabdus (ex Yan et al. 2024)</taxon>
    </lineage>
</organism>
<accession>A0AA97F931</accession>
<feature type="domain" description="POTRA" evidence="11">
    <location>
        <begin position="86"/>
        <end position="154"/>
    </location>
</feature>
<evidence type="ECO:0000313" key="13">
    <source>
        <dbReference type="Proteomes" id="UP001302429"/>
    </source>
</evidence>
<dbReference type="InterPro" id="IPR045335">
    <property type="entry name" value="FtsQ_C_sf"/>
</dbReference>
<dbReference type="Proteomes" id="UP001302429">
    <property type="component" value="Chromosome"/>
</dbReference>
<evidence type="ECO:0000256" key="10">
    <source>
        <dbReference type="SAM" id="MobiDB-lite"/>
    </source>
</evidence>
<dbReference type="InterPro" id="IPR026579">
    <property type="entry name" value="FtsQ"/>
</dbReference>
<dbReference type="PROSITE" id="PS51779">
    <property type="entry name" value="POTRA"/>
    <property type="match status" value="1"/>
</dbReference>
<dbReference type="PANTHER" id="PTHR35851">
    <property type="entry name" value="CELL DIVISION PROTEIN FTSQ"/>
    <property type="match status" value="1"/>
</dbReference>
<dbReference type="GO" id="GO:0043093">
    <property type="term" value="P:FtsZ-dependent cytokinesis"/>
    <property type="evidence" value="ECO:0007669"/>
    <property type="project" value="UniProtKB-UniRule"/>
</dbReference>
<keyword evidence="13" id="KW-1185">Reference proteome</keyword>
<comment type="subcellular location">
    <subcellularLocation>
        <location evidence="9">Cell inner membrane</location>
        <topology evidence="9">Single-pass type II membrane protein</topology>
    </subcellularLocation>
    <subcellularLocation>
        <location evidence="1">Membrane</location>
    </subcellularLocation>
    <text evidence="9">Localizes to the division septum.</text>
</comment>
<dbReference type="InterPro" id="IPR005548">
    <property type="entry name" value="Cell_div_FtsQ/DivIB_C"/>
</dbReference>
<comment type="function">
    <text evidence="9">Essential cell division protein.</text>
</comment>
<evidence type="ECO:0000256" key="4">
    <source>
        <dbReference type="ARBA" id="ARBA00022618"/>
    </source>
</evidence>
<evidence type="ECO:0000256" key="2">
    <source>
        <dbReference type="ARBA" id="ARBA00022475"/>
    </source>
</evidence>
<dbReference type="KEGG" id="acoa:RB602_05430"/>
<dbReference type="EMBL" id="CP136594">
    <property type="protein sequence ID" value="WOE76156.1"/>
    <property type="molecule type" value="Genomic_DNA"/>
</dbReference>
<keyword evidence="8 9" id="KW-0131">Cell cycle</keyword>
<proteinExistence type="inferred from homology"/>
<dbReference type="Pfam" id="PF03799">
    <property type="entry name" value="FtsQ_DivIB_C"/>
    <property type="match status" value="1"/>
</dbReference>
<protein>
    <recommendedName>
        <fullName evidence="9">Cell division protein FtsQ</fullName>
    </recommendedName>
</protein>
<dbReference type="GO" id="GO:0090529">
    <property type="term" value="P:cell septum assembly"/>
    <property type="evidence" value="ECO:0007669"/>
    <property type="project" value="InterPro"/>
</dbReference>
<evidence type="ECO:0000256" key="6">
    <source>
        <dbReference type="ARBA" id="ARBA00022989"/>
    </source>
</evidence>